<comment type="caution">
    <text evidence="9">The sequence shown here is derived from an EMBL/GenBank/DDBJ whole genome shotgun (WGS) entry which is preliminary data.</text>
</comment>
<evidence type="ECO:0000256" key="4">
    <source>
        <dbReference type="ARBA" id="ARBA00022748"/>
    </source>
</evidence>
<organism evidence="9 10">
    <name type="scientific">Maritalea porphyrae</name>
    <dbReference type="NCBI Taxonomy" id="880732"/>
    <lineage>
        <taxon>Bacteria</taxon>
        <taxon>Pseudomonadati</taxon>
        <taxon>Pseudomonadota</taxon>
        <taxon>Alphaproteobacteria</taxon>
        <taxon>Hyphomicrobiales</taxon>
        <taxon>Devosiaceae</taxon>
        <taxon>Maritalea</taxon>
    </lineage>
</organism>
<reference evidence="9" key="1">
    <citation type="journal article" date="2014" name="Int. J. Syst. Evol. Microbiol.">
        <title>Complete genome of a new Firmicutes species belonging to the dominant human colonic microbiota ('Ruminococcus bicirculans') reveals two chromosomes and a selective capacity to utilize plant glucans.</title>
        <authorList>
            <consortium name="NISC Comparative Sequencing Program"/>
            <person name="Wegmann U."/>
            <person name="Louis P."/>
            <person name="Goesmann A."/>
            <person name="Henrissat B."/>
            <person name="Duncan S.H."/>
            <person name="Flint H.J."/>
        </authorList>
    </citation>
    <scope>NUCLEOTIDE SEQUENCE</scope>
    <source>
        <strain evidence="9">NBRC 107169</strain>
    </source>
</reference>
<proteinExistence type="inferred from homology"/>
<feature type="transmembrane region" description="Helical" evidence="7">
    <location>
        <begin position="195"/>
        <end position="215"/>
    </location>
</feature>
<feature type="transmembrane region" description="Helical" evidence="7">
    <location>
        <begin position="40"/>
        <end position="64"/>
    </location>
</feature>
<accession>A0ABQ5UPY1</accession>
<dbReference type="EMBL" id="BSNI01000001">
    <property type="protein sequence ID" value="GLQ16370.1"/>
    <property type="molecule type" value="Genomic_DNA"/>
</dbReference>
<comment type="subcellular location">
    <subcellularLocation>
        <location evidence="1">Membrane</location>
        <topology evidence="1">Multi-pass membrane protein</topology>
    </subcellularLocation>
</comment>
<keyword evidence="6 7" id="KW-0472">Membrane</keyword>
<reference evidence="9" key="2">
    <citation type="submission" date="2023-01" db="EMBL/GenBank/DDBJ databases">
        <title>Draft genome sequence of Maritalea porphyrae strain NBRC 107169.</title>
        <authorList>
            <person name="Sun Q."/>
            <person name="Mori K."/>
        </authorList>
    </citation>
    <scope>NUCLEOTIDE SEQUENCE</scope>
    <source>
        <strain evidence="9">NBRC 107169</strain>
    </source>
</reference>
<evidence type="ECO:0000256" key="6">
    <source>
        <dbReference type="ARBA" id="ARBA00023136"/>
    </source>
</evidence>
<evidence type="ECO:0000259" key="8">
    <source>
        <dbReference type="Pfam" id="PF02683"/>
    </source>
</evidence>
<name>A0ABQ5UPY1_9HYPH</name>
<evidence type="ECO:0000256" key="2">
    <source>
        <dbReference type="ARBA" id="ARBA00006143"/>
    </source>
</evidence>
<gene>
    <name evidence="9" type="ORF">GCM10007879_06190</name>
</gene>
<evidence type="ECO:0000256" key="3">
    <source>
        <dbReference type="ARBA" id="ARBA00022692"/>
    </source>
</evidence>
<feature type="transmembrane region" description="Helical" evidence="7">
    <location>
        <begin position="153"/>
        <end position="174"/>
    </location>
</feature>
<feature type="transmembrane region" description="Helical" evidence="7">
    <location>
        <begin position="6"/>
        <end position="28"/>
    </location>
</feature>
<dbReference type="Proteomes" id="UP001161405">
    <property type="component" value="Unassembled WGS sequence"/>
</dbReference>
<evidence type="ECO:0000256" key="5">
    <source>
        <dbReference type="ARBA" id="ARBA00022989"/>
    </source>
</evidence>
<keyword evidence="3 7" id="KW-0812">Transmembrane</keyword>
<evidence type="ECO:0000256" key="1">
    <source>
        <dbReference type="ARBA" id="ARBA00004141"/>
    </source>
</evidence>
<evidence type="ECO:0000313" key="10">
    <source>
        <dbReference type="Proteomes" id="UP001161405"/>
    </source>
</evidence>
<keyword evidence="10" id="KW-1185">Reference proteome</keyword>
<evidence type="ECO:0000313" key="9">
    <source>
        <dbReference type="EMBL" id="GLQ16370.1"/>
    </source>
</evidence>
<protein>
    <recommendedName>
        <fullName evidence="8">Cytochrome C biogenesis protein transmembrane domain-containing protein</fullName>
    </recommendedName>
</protein>
<dbReference type="Pfam" id="PF02683">
    <property type="entry name" value="DsbD_TM"/>
    <property type="match status" value="1"/>
</dbReference>
<comment type="similarity">
    <text evidence="2">Belongs to the DsbD family.</text>
</comment>
<keyword evidence="4" id="KW-0201">Cytochrome c-type biogenesis</keyword>
<dbReference type="InterPro" id="IPR003834">
    <property type="entry name" value="Cyt_c_assmbl_TM_dom"/>
</dbReference>
<feature type="domain" description="Cytochrome C biogenesis protein transmembrane" evidence="8">
    <location>
        <begin position="6"/>
        <end position="210"/>
    </location>
</feature>
<feature type="transmembrane region" description="Helical" evidence="7">
    <location>
        <begin position="70"/>
        <end position="88"/>
    </location>
</feature>
<evidence type="ECO:0000256" key="7">
    <source>
        <dbReference type="SAM" id="Phobius"/>
    </source>
</evidence>
<dbReference type="PANTHER" id="PTHR31272:SF9">
    <property type="entry name" value="BLL1027 PROTEIN"/>
    <property type="match status" value="1"/>
</dbReference>
<keyword evidence="5 7" id="KW-1133">Transmembrane helix</keyword>
<dbReference type="InterPro" id="IPR051790">
    <property type="entry name" value="Cytochrome_c-biogenesis_DsbD"/>
</dbReference>
<feature type="transmembrane region" description="Helical" evidence="7">
    <location>
        <begin position="122"/>
        <end position="147"/>
    </location>
</feature>
<dbReference type="PANTHER" id="PTHR31272">
    <property type="entry name" value="CYTOCHROME C-TYPE BIOGENESIS PROTEIN HI_1454-RELATED"/>
    <property type="match status" value="1"/>
</dbReference>
<sequence length="238" mass="25035">MLDFVFAYVAGLLTLINPCVLPLLPIVLAGSVSKNRLGPVAMALGLAVSFTVVGFLVYAVAQNIGLDQDAISRFGAGIMIGFGVVLIVPQFERQFSKVTSGMAAGGNSRINSIDGDGLGGQLLTGVLLGVAWSPCIGPTLGGAIGLASQGENLFYALMIMAVFSLGAATIVLALSYGSRELIGQRRDFLNGLSQYAKPIMGAALLAVGLAIWFHFDRVVEIWALDTLPEWLIDLSVRF</sequence>